<dbReference type="EMBL" id="CP031088">
    <property type="protein sequence ID" value="AXF96438.1"/>
    <property type="molecule type" value="Genomic_DNA"/>
</dbReference>
<organism evidence="1 2">
    <name type="scientific">Spiroplasma phoeniceum P40</name>
    <dbReference type="NCBI Taxonomy" id="1276259"/>
    <lineage>
        <taxon>Bacteria</taxon>
        <taxon>Bacillati</taxon>
        <taxon>Mycoplasmatota</taxon>
        <taxon>Mollicutes</taxon>
        <taxon>Entomoplasmatales</taxon>
        <taxon>Spiroplasmataceae</taxon>
        <taxon>Spiroplasma</taxon>
    </lineage>
</organism>
<evidence type="ECO:0000313" key="1">
    <source>
        <dbReference type="EMBL" id="AXF96438.1"/>
    </source>
</evidence>
<name>A0A345DQE7_9MOLU</name>
<evidence type="ECO:0000313" key="2">
    <source>
        <dbReference type="Proteomes" id="UP000253689"/>
    </source>
</evidence>
<dbReference type="AlphaFoldDB" id="A0A345DQE7"/>
<reference evidence="2" key="1">
    <citation type="submission" date="2018-07" db="EMBL/GenBank/DDBJ databases">
        <title>Complete Genome Sequence of Spiroplasma phoeniceum.</title>
        <authorList>
            <person name="Davis R.E."/>
            <person name="Shao J.Y."/>
            <person name="Zhao Y."/>
            <person name="Silver A."/>
            <person name="Stump z."/>
            <person name="Gasparich G."/>
        </authorList>
    </citation>
    <scope>NUCLEOTIDE SEQUENCE [LARGE SCALE GENOMIC DNA]</scope>
    <source>
        <strain evidence="2">P40</strain>
    </source>
</reference>
<sequence length="74" mass="8854">MKCQRINCNNKNAYCGNSYIEKIGDKLEWNLGYKKEIILCEEHWLQNYQLENLIINKKNLEGLNYGKKIFINNK</sequence>
<keyword evidence="2" id="KW-1185">Reference proteome</keyword>
<gene>
    <name evidence="1" type="ORF">SDAV_001471</name>
</gene>
<protein>
    <submittedName>
        <fullName evidence="1">Uncharacterized protein</fullName>
    </submittedName>
</protein>
<dbReference type="KEGG" id="sphh:SDAV_001471"/>
<accession>A0A345DQE7</accession>
<dbReference type="Proteomes" id="UP000253689">
    <property type="component" value="Chromosome"/>
</dbReference>
<dbReference type="RefSeq" id="WP_114565051.1">
    <property type="nucleotide sequence ID" value="NZ_CP031088.1"/>
</dbReference>
<proteinExistence type="predicted"/>